<feature type="region of interest" description="Disordered" evidence="1">
    <location>
        <begin position="1"/>
        <end position="28"/>
    </location>
</feature>
<dbReference type="Pfam" id="PF20199">
    <property type="entry name" value="RepSA"/>
    <property type="match status" value="1"/>
</dbReference>
<comment type="caution">
    <text evidence="2">The sequence shown here is derived from an EMBL/GenBank/DDBJ whole genome shotgun (WGS) entry which is preliminary data.</text>
</comment>
<feature type="region of interest" description="Disordered" evidence="1">
    <location>
        <begin position="563"/>
        <end position="585"/>
    </location>
</feature>
<dbReference type="EMBL" id="BONW01000019">
    <property type="protein sequence ID" value="GIG89203.1"/>
    <property type="molecule type" value="Genomic_DNA"/>
</dbReference>
<feature type="compositionally biased region" description="Polar residues" evidence="1">
    <location>
        <begin position="575"/>
        <end position="585"/>
    </location>
</feature>
<dbReference type="InterPro" id="IPR046828">
    <property type="entry name" value="RepSA"/>
</dbReference>
<proteinExistence type="predicted"/>
<sequence length="585" mass="65925">MTAPTLPGLDPSAPTPEQPRPGSRAARMGLPRAVDVLKDVATEYGVCIRPLAMRRTDLNTGQTEVIDLPCGATREDKCPTCARKNRRLRQAQIREGWHRTDEPLPGPEPATEEQKALIVLRAHLEYGRDEAARASEWEQVEDLDQAIREVEEAITAEGLRGRVGPPHQSDDDGQGDEDTGRRRKRSTRRRQDAPDLPRRKVERRTVGKVYTAPDGTAYRPSMWLTLTLDSYGPVLSDGTPVNPDRYDYRRAAWDAVHFPRLLDRFWQNLRRCEGWNVQYAGCVEPQRRLAPHAHFAIRGTIPRDVLRTVAAATYHQVWWPVVDVQLYTRDRPPVWDEQAAAWVDPDTRQPLATWTEALDAIDQDPDAEPVHVVRFGRQVDARGVMPGTDDAARTIRYITKYITKATGDCHTIATERQQRHLDRLWQQLQITPCTDRCANWLLYGVQPKKAHAKLKPGRCKGKVHQRETLGIGGRRILISRDWSGKTLADHKHDAHAWVKALLGVTTDLAGVDDAQGATTEPVRHAWELARPYDPDVGPMSHRLMRAISERARWRTELLAAKDRAAKGATPDLSATADSTTVNGED</sequence>
<feature type="compositionally biased region" description="Basic and acidic residues" evidence="1">
    <location>
        <begin position="189"/>
        <end position="205"/>
    </location>
</feature>
<accession>A0ABQ4E3B3</accession>
<evidence type="ECO:0000313" key="3">
    <source>
        <dbReference type="Proteomes" id="UP000646749"/>
    </source>
</evidence>
<dbReference type="Proteomes" id="UP000646749">
    <property type="component" value="Unassembled WGS sequence"/>
</dbReference>
<keyword evidence="3" id="KW-1185">Reference proteome</keyword>
<feature type="region of interest" description="Disordered" evidence="1">
    <location>
        <begin position="154"/>
        <end position="205"/>
    </location>
</feature>
<name>A0ABQ4E3B3_9ACTN</name>
<dbReference type="RefSeq" id="WP_203867688.1">
    <property type="nucleotide sequence ID" value="NZ_BONW01000019.1"/>
</dbReference>
<organism evidence="2 3">
    <name type="scientific">Plantactinospora endophytica</name>
    <dbReference type="NCBI Taxonomy" id="673535"/>
    <lineage>
        <taxon>Bacteria</taxon>
        <taxon>Bacillati</taxon>
        <taxon>Actinomycetota</taxon>
        <taxon>Actinomycetes</taxon>
        <taxon>Micromonosporales</taxon>
        <taxon>Micromonosporaceae</taxon>
        <taxon>Plantactinospora</taxon>
    </lineage>
</organism>
<gene>
    <name evidence="2" type="ORF">Pen02_41390</name>
</gene>
<evidence type="ECO:0008006" key="4">
    <source>
        <dbReference type="Google" id="ProtNLM"/>
    </source>
</evidence>
<evidence type="ECO:0000313" key="2">
    <source>
        <dbReference type="EMBL" id="GIG89203.1"/>
    </source>
</evidence>
<evidence type="ECO:0000256" key="1">
    <source>
        <dbReference type="SAM" id="MobiDB-lite"/>
    </source>
</evidence>
<protein>
    <recommendedName>
        <fullName evidence="4">Replication initiation protein</fullName>
    </recommendedName>
</protein>
<reference evidence="2 3" key="1">
    <citation type="submission" date="2021-01" db="EMBL/GenBank/DDBJ databases">
        <title>Whole genome shotgun sequence of Plantactinospora endophytica NBRC 110450.</title>
        <authorList>
            <person name="Komaki H."/>
            <person name="Tamura T."/>
        </authorList>
    </citation>
    <scope>NUCLEOTIDE SEQUENCE [LARGE SCALE GENOMIC DNA]</scope>
    <source>
        <strain evidence="2 3">NBRC 110450</strain>
    </source>
</reference>